<evidence type="ECO:0000313" key="2">
    <source>
        <dbReference type="Proteomes" id="UP000522333"/>
    </source>
</evidence>
<proteinExistence type="predicted"/>
<dbReference type="InterPro" id="IPR029024">
    <property type="entry name" value="TerB-like"/>
</dbReference>
<gene>
    <name evidence="1" type="ORF">HF854_11490</name>
</gene>
<dbReference type="RefSeq" id="WP_168936416.1">
    <property type="nucleotide sequence ID" value="NZ_JABAFY010000067.1"/>
</dbReference>
<protein>
    <recommendedName>
        <fullName evidence="3">DZANK-type domain-containing protein</fullName>
    </recommendedName>
</protein>
<comment type="caution">
    <text evidence="1">The sequence shown here is derived from an EMBL/GenBank/DDBJ whole genome shotgun (WGS) entry which is preliminary data.</text>
</comment>
<dbReference type="AlphaFoldDB" id="A0A848CCU5"/>
<organism evidence="1 2">
    <name type="scientific">Desulfovibrio piger</name>
    <dbReference type="NCBI Taxonomy" id="901"/>
    <lineage>
        <taxon>Bacteria</taxon>
        <taxon>Pseudomonadati</taxon>
        <taxon>Thermodesulfobacteriota</taxon>
        <taxon>Desulfovibrionia</taxon>
        <taxon>Desulfovibrionales</taxon>
        <taxon>Desulfovibrionaceae</taxon>
        <taxon>Desulfovibrio</taxon>
    </lineage>
</organism>
<accession>A0A848CCU5</accession>
<dbReference type="Proteomes" id="UP000522333">
    <property type="component" value="Unassembled WGS sequence"/>
</dbReference>
<evidence type="ECO:0008006" key="3">
    <source>
        <dbReference type="Google" id="ProtNLM"/>
    </source>
</evidence>
<evidence type="ECO:0000313" key="1">
    <source>
        <dbReference type="EMBL" id="NME53120.1"/>
    </source>
</evidence>
<sequence>MPYCKRCNKDYLVGVFCSDCGEKLVCEDERMDRKVSHSEIACPCCGSLTNPPGWAVCQACGTPSPKRAASPAEALADPPHAMDQFSLLIEAALADGTISLAEQAFLLKKGQELGLEESVITSMLQQVTPFMEQDMASSASRKVEKVTAQILHEFSQNTELDECSTLFSAALLNMDEGCPLHIYKMLSLGMSCLQICKDIILCVGGLVRDDSSFYVMPFFDVKKLKHAEFIPDSLRKNNKILFYYDSTIFGGGDEGFALSASALYLSVSSNKIYMIPYSIISDVYAKNRSIYVVCNNCDHIYINMRHGNQEKIIFLLKMLSHACYVAHSGSDFSGQVRKENLILLDSAIKEMDVDRCVDYSCRLIDIAENKSYIAKYILFKFGNMVSDDSSFYACPVYNRKKINNASFFTNAVVNDDDVLMYYDATFLGGGDDGFVLTSTTLYSSTSCLSSIDYKDINSIQKGEKSSNILVNDNKISLTITEHVDRVLFILKVMSSIWKYTHRTI</sequence>
<dbReference type="EMBL" id="JABAFY010000067">
    <property type="protein sequence ID" value="NME53120.1"/>
    <property type="molecule type" value="Genomic_DNA"/>
</dbReference>
<dbReference type="SUPFAM" id="SSF158682">
    <property type="entry name" value="TerB-like"/>
    <property type="match status" value="1"/>
</dbReference>
<name>A0A848CCU5_9BACT</name>
<reference evidence="1 2" key="1">
    <citation type="submission" date="2020-04" db="EMBL/GenBank/DDBJ databases">
        <authorList>
            <person name="Hitch T.C.A."/>
            <person name="Wylensek D."/>
            <person name="Clavel T."/>
        </authorList>
    </citation>
    <scope>NUCLEOTIDE SEQUENCE [LARGE SCALE GENOMIC DNA]</scope>
    <source>
        <strain evidence="1 2">PG-251-APC-1</strain>
    </source>
</reference>